<gene>
    <name evidence="1" type="ORF">IFO67_01965</name>
</gene>
<reference evidence="2" key="1">
    <citation type="submission" date="2023-07" db="EMBL/GenBank/DDBJ databases">
        <title>Thauera sp. CAU 1555 isolated from sand of Yaerae Beach.</title>
        <authorList>
            <person name="Kim W."/>
        </authorList>
    </citation>
    <scope>NUCLEOTIDE SEQUENCE [LARGE SCALE GENOMIC DNA]</scope>
    <source>
        <strain evidence="2">CAU 1555</strain>
    </source>
</reference>
<keyword evidence="2" id="KW-1185">Reference proteome</keyword>
<accession>A0ABR9B5I8</accession>
<organism evidence="1 2">
    <name type="scientific">Thauera sedimentorum</name>
    <dbReference type="NCBI Taxonomy" id="2767595"/>
    <lineage>
        <taxon>Bacteria</taxon>
        <taxon>Pseudomonadati</taxon>
        <taxon>Pseudomonadota</taxon>
        <taxon>Betaproteobacteria</taxon>
        <taxon>Rhodocyclales</taxon>
        <taxon>Zoogloeaceae</taxon>
        <taxon>Thauera</taxon>
    </lineage>
</organism>
<dbReference type="Proteomes" id="UP000603602">
    <property type="component" value="Unassembled WGS sequence"/>
</dbReference>
<dbReference type="RefSeq" id="WP_187716481.1">
    <property type="nucleotide sequence ID" value="NZ_JACTAH010000001.1"/>
</dbReference>
<evidence type="ECO:0008006" key="3">
    <source>
        <dbReference type="Google" id="ProtNLM"/>
    </source>
</evidence>
<dbReference type="EMBL" id="JACYTO010000001">
    <property type="protein sequence ID" value="MBD8501640.1"/>
    <property type="molecule type" value="Genomic_DNA"/>
</dbReference>
<sequence>MCSPAEPTPAAHARGRCLRALLALAVALLPAWPAAGRELTLSVDSVDHPAFSLRDVRIALDAGAGSADLRIGRVDVDGFGLRDVGLHCAEFRFSASELTCRDGRLDAPGLPGGVATTLQADPASRSGTLRLLFSPGETLVLAAGESGALEARFQALDLTRLARLLPALARWQPQGRVTGSAGYTPVADGGELKLGVTLDQGAFSSADGLQAGEGLALRLDARARRARGAWRWQTGVAWEAGEAYLHPLYLTAGPSLQASGRYAEGRLEVSSAALALDGVRSLAANAVFDLRTGRLDDAGLAIADADLAVIGPTFIAPLVAPAQAGRLKFAGHASVGLRIIDGSLVALDAALAEAGFSLDGTGLSFGPVSGAVPWRSDAATEAVLKVDGGRWQALQLGEFELTARLHGAQLEVPRLRIPVLDGALVFEQLALQHGDAGWSGQGGVVVEPVSVPMLTRALGLPEMAGVLSAALPGLRVSPGEVVLDGTLVVSVFGGYLQVSELRLLEPFGVASHLYADIDARHIDLAQLTDTFSFGSMSGYVDASVTGLELARWRPVRFDARVASSPGSYPRRISQRAVQNIGALGGAGAVAAIQRSMLGFFDSFGYREIGLSCVLADGVCLMGGLDDAAGGGYLLVRGGGIPALNVIGYNRRVDWRELVDRLQGVIESNARPVIR</sequence>
<proteinExistence type="predicted"/>
<evidence type="ECO:0000313" key="1">
    <source>
        <dbReference type="EMBL" id="MBD8501640.1"/>
    </source>
</evidence>
<protein>
    <recommendedName>
        <fullName evidence="3">C4-dicarboxylate ABC transporter</fullName>
    </recommendedName>
</protein>
<comment type="caution">
    <text evidence="1">The sequence shown here is derived from an EMBL/GenBank/DDBJ whole genome shotgun (WGS) entry which is preliminary data.</text>
</comment>
<name>A0ABR9B5I8_9RHOO</name>
<evidence type="ECO:0000313" key="2">
    <source>
        <dbReference type="Proteomes" id="UP000603602"/>
    </source>
</evidence>